<sequence>MPASRPTVGGKDLLKASVAVAGEWGSGGAEKILKPQFCTSHVKESEPIHNHNTTSGSSITLRRVQQIYNSFLDNALFSLDITNPLPSPSPSPMPENRTVIDWLSTLPRNPSAAAKQGQDKRKHSTVSPLSHGLPSPPPSLVHMLGATTNLDSDQPAVMDPDAPNLDLESTPKAPRSGSSQVARQITQSDTSSVTSSSAASQTSFRTTSSASTGTKRRRLFSSRKHSNLMAIENSIAYMSFNGPVVPPTPLNQVLNCIEALGRGTGIVSCTHEQSLRAEALADRRFRWVRDDTFARDRVTPTSTSQFLPHRDELGPTPLIDTVKEIWSEADDAETIRHEEGQWNTAVHRPLLHNALKHIQRIGVCNCTSAQIHSKYTRSDKSAHHNKKVDFCVYVKEMSPELDAVILASPTESINHTDYPGLLQRPIGLSIETKITGHEWAKAVNQIAVWLMAQWDALDDLVLQSGDGSVPVSASPAAAAGLAFLPGIIVQGHEWWFVAVTRKPDRTTEFWSKTLIGSTTTMEGIYQISAVLQLLGHWIETEYWPWFQATILRCI</sequence>
<dbReference type="EMBL" id="JMSE01000232">
    <property type="protein sequence ID" value="KDN71203.1"/>
    <property type="molecule type" value="Genomic_DNA"/>
</dbReference>
<dbReference type="InterPro" id="IPR046797">
    <property type="entry name" value="PDDEXK_12"/>
</dbReference>
<protein>
    <recommendedName>
        <fullName evidence="2">PD-(D/E)XK nuclease-like domain-containing protein</fullName>
    </recommendedName>
</protein>
<evidence type="ECO:0000313" key="4">
    <source>
        <dbReference type="Proteomes" id="UP000027238"/>
    </source>
</evidence>
<dbReference type="OrthoDB" id="4161186at2759"/>
<name>A0A066XPS9_COLSU</name>
<feature type="compositionally biased region" description="Low complexity" evidence="1">
    <location>
        <begin position="184"/>
        <end position="213"/>
    </location>
</feature>
<accession>A0A066XPS9</accession>
<evidence type="ECO:0000313" key="3">
    <source>
        <dbReference type="EMBL" id="KDN71203.1"/>
    </source>
</evidence>
<keyword evidence="4" id="KW-1185">Reference proteome</keyword>
<dbReference type="AlphaFoldDB" id="A0A066XPS9"/>
<comment type="caution">
    <text evidence="3">The sequence shown here is derived from an EMBL/GenBank/DDBJ whole genome shotgun (WGS) entry which is preliminary data.</text>
</comment>
<dbReference type="HOGENOM" id="CLU_027219_0_2_1"/>
<evidence type="ECO:0000259" key="2">
    <source>
        <dbReference type="Pfam" id="PF20516"/>
    </source>
</evidence>
<reference evidence="4" key="1">
    <citation type="journal article" date="2014" name="Genome Announc.">
        <title>Draft genome sequence of Colletotrichum sublineola, a destructive pathogen of cultivated sorghum.</title>
        <authorList>
            <person name="Baroncelli R."/>
            <person name="Sanz-Martin J.M."/>
            <person name="Rech G.E."/>
            <person name="Sukno S.A."/>
            <person name="Thon M.R."/>
        </authorList>
    </citation>
    <scope>NUCLEOTIDE SEQUENCE [LARGE SCALE GENOMIC DNA]</scope>
    <source>
        <strain evidence="4">TX430BB</strain>
    </source>
</reference>
<dbReference type="STRING" id="1173701.A0A066XPS9"/>
<dbReference type="OMA" id="ENSIAYM"/>
<feature type="region of interest" description="Disordered" evidence="1">
    <location>
        <begin position="109"/>
        <end position="221"/>
    </location>
</feature>
<organism evidence="3 4">
    <name type="scientific">Colletotrichum sublineola</name>
    <name type="common">Sorghum anthracnose fungus</name>
    <dbReference type="NCBI Taxonomy" id="1173701"/>
    <lineage>
        <taxon>Eukaryota</taxon>
        <taxon>Fungi</taxon>
        <taxon>Dikarya</taxon>
        <taxon>Ascomycota</taxon>
        <taxon>Pezizomycotina</taxon>
        <taxon>Sordariomycetes</taxon>
        <taxon>Hypocreomycetidae</taxon>
        <taxon>Glomerellales</taxon>
        <taxon>Glomerellaceae</taxon>
        <taxon>Colletotrichum</taxon>
        <taxon>Colletotrichum graminicola species complex</taxon>
    </lineage>
</organism>
<proteinExistence type="predicted"/>
<dbReference type="Pfam" id="PF20516">
    <property type="entry name" value="PDDEXK_12"/>
    <property type="match status" value="1"/>
</dbReference>
<dbReference type="Proteomes" id="UP000027238">
    <property type="component" value="Unassembled WGS sequence"/>
</dbReference>
<evidence type="ECO:0000256" key="1">
    <source>
        <dbReference type="SAM" id="MobiDB-lite"/>
    </source>
</evidence>
<feature type="domain" description="PD-(D/E)XK nuclease-like" evidence="2">
    <location>
        <begin position="293"/>
        <end position="543"/>
    </location>
</feature>
<dbReference type="eggNOG" id="ENOG502SSXD">
    <property type="taxonomic scope" value="Eukaryota"/>
</dbReference>
<gene>
    <name evidence="3" type="ORF">CSUB01_11963</name>
</gene>